<name>A0ABN3QUG4_9ACTN</name>
<sequence>MNADQHSRPNRYGPLDALWAAIRRRVPHIAGECVDNGIPNLHMPGVPRLFMRVSYNGGEPRRVVWEEQIAAFAWNSGPDAGVEIGPLDDVDRVAEAIGRALVTSI</sequence>
<evidence type="ECO:0000313" key="1">
    <source>
        <dbReference type="EMBL" id="GAA2635595.1"/>
    </source>
</evidence>
<keyword evidence="2" id="KW-1185">Reference proteome</keyword>
<comment type="caution">
    <text evidence="1">The sequence shown here is derived from an EMBL/GenBank/DDBJ whole genome shotgun (WGS) entry which is preliminary data.</text>
</comment>
<accession>A0ABN3QUG4</accession>
<evidence type="ECO:0000313" key="2">
    <source>
        <dbReference type="Proteomes" id="UP001501509"/>
    </source>
</evidence>
<protein>
    <submittedName>
        <fullName evidence="1">Uncharacterized protein</fullName>
    </submittedName>
</protein>
<organism evidence="1 2">
    <name type="scientific">Actinomadura fulvescens</name>
    <dbReference type="NCBI Taxonomy" id="46160"/>
    <lineage>
        <taxon>Bacteria</taxon>
        <taxon>Bacillati</taxon>
        <taxon>Actinomycetota</taxon>
        <taxon>Actinomycetes</taxon>
        <taxon>Streptosporangiales</taxon>
        <taxon>Thermomonosporaceae</taxon>
        <taxon>Actinomadura</taxon>
    </lineage>
</organism>
<reference evidence="1 2" key="1">
    <citation type="journal article" date="2019" name="Int. J. Syst. Evol. Microbiol.">
        <title>The Global Catalogue of Microorganisms (GCM) 10K type strain sequencing project: providing services to taxonomists for standard genome sequencing and annotation.</title>
        <authorList>
            <consortium name="The Broad Institute Genomics Platform"/>
            <consortium name="The Broad Institute Genome Sequencing Center for Infectious Disease"/>
            <person name="Wu L."/>
            <person name="Ma J."/>
        </authorList>
    </citation>
    <scope>NUCLEOTIDE SEQUENCE [LARGE SCALE GENOMIC DNA]</scope>
    <source>
        <strain evidence="1 2">JCM 6833</strain>
    </source>
</reference>
<dbReference type="Proteomes" id="UP001501509">
    <property type="component" value="Unassembled WGS sequence"/>
</dbReference>
<proteinExistence type="predicted"/>
<dbReference type="RefSeq" id="WP_344548526.1">
    <property type="nucleotide sequence ID" value="NZ_BAAATD010000020.1"/>
</dbReference>
<dbReference type="EMBL" id="BAAATD010000020">
    <property type="protein sequence ID" value="GAA2635595.1"/>
    <property type="molecule type" value="Genomic_DNA"/>
</dbReference>
<gene>
    <name evidence="1" type="ORF">GCM10010411_88290</name>
</gene>